<dbReference type="GO" id="GO:0016151">
    <property type="term" value="F:nickel cation binding"/>
    <property type="evidence" value="ECO:0007669"/>
    <property type="project" value="UniProtKB-UniRule"/>
</dbReference>
<comment type="similarity">
    <text evidence="2">Belongs to the LarC family.</text>
</comment>
<dbReference type="RefSeq" id="WP_112149677.1">
    <property type="nucleotide sequence ID" value="NZ_NGJK01000077.1"/>
</dbReference>
<keyword evidence="2" id="KW-0456">Lyase</keyword>
<dbReference type="NCBIfam" id="TIGR00299">
    <property type="entry name" value="nickel pincer cofactor biosynthesis protein LarC"/>
    <property type="match status" value="1"/>
</dbReference>
<accession>A0A328Q7I9</accession>
<evidence type="ECO:0000313" key="3">
    <source>
        <dbReference type="EMBL" id="RAP02749.1"/>
    </source>
</evidence>
<proteinExistence type="inferred from homology"/>
<dbReference type="HAMAP" id="MF_01074">
    <property type="entry name" value="LarC"/>
    <property type="match status" value="1"/>
</dbReference>
<keyword evidence="1 2" id="KW-0533">Nickel</keyword>
<dbReference type="GO" id="GO:0016829">
    <property type="term" value="F:lyase activity"/>
    <property type="evidence" value="ECO:0007669"/>
    <property type="project" value="UniProtKB-UniRule"/>
</dbReference>
<dbReference type="Gene3D" id="3.10.20.300">
    <property type="entry name" value="mk0293 like domain"/>
    <property type="match status" value="1"/>
</dbReference>
<dbReference type="InterPro" id="IPR002822">
    <property type="entry name" value="Ni_insertion"/>
</dbReference>
<comment type="caution">
    <text evidence="3">The sequence shown here is derived from an EMBL/GenBank/DDBJ whole genome shotgun (WGS) entry which is preliminary data.</text>
</comment>
<dbReference type="Pfam" id="PF01969">
    <property type="entry name" value="Ni_insertion"/>
    <property type="match status" value="1"/>
</dbReference>
<protein>
    <recommendedName>
        <fullName evidence="2">Putative nickel insertion protein</fullName>
    </recommendedName>
</protein>
<sequence>MVLIIDGQTSGLAGNMFIGAFIDLGANKDDIINVIKTYANEFGDIDITITKQPKSGIMCTYAQINTTDESTRHYNEIIEKLDDITQKHYPDNEIILKTINLSKKIFKTLAIAESKVHGKSLDQLHFHEVGCADAVADIIGSSYAYYLLNLDKEKVYSLPVATGSGTVKTQHGILPVPAPAVLNILKNVPTIGGCVNTEICTPTGCAILVNITDEYVSSYPYVTRKTIGYGAGKKDLEVLNALRLVHANSVTKNDTVTILETNIDTLSGEVLGSLYDKLLSEGARDVTITPTIMKKNRPGQIIKVICRNNDAQHITNVLMEETGTLGVRVIPTVHRGVAIRENIHEKININGTWEDVRFKIGYINDKIIKCTPEYDDIKKIANKTSIPIKDLIKYVEMEYRINNRGD</sequence>
<name>A0A328Q7I9_9EURY</name>
<dbReference type="PANTHER" id="PTHR36566:SF1">
    <property type="entry name" value="PYRIDINIUM-3,5-BISTHIOCARBOXYLIC ACID MONONUCLEOTIDE NICKEL INSERTION PROTEIN"/>
    <property type="match status" value="1"/>
</dbReference>
<dbReference type="Gene3D" id="3.30.70.1380">
    <property type="entry name" value="Transcriptional regulatory protein pf0864 domain like"/>
    <property type="match status" value="1"/>
</dbReference>
<dbReference type="EMBL" id="NGJK01000077">
    <property type="protein sequence ID" value="RAP02749.1"/>
    <property type="molecule type" value="Genomic_DNA"/>
</dbReference>
<evidence type="ECO:0000256" key="2">
    <source>
        <dbReference type="HAMAP-Rule" id="MF_01074"/>
    </source>
</evidence>
<dbReference type="AlphaFoldDB" id="A0A328Q7I9"/>
<dbReference type="Proteomes" id="UP000248557">
    <property type="component" value="Unassembled WGS sequence"/>
</dbReference>
<organism evidence="3 4">
    <name type="scientific">Methanosphaera stadtmanae</name>
    <dbReference type="NCBI Taxonomy" id="2317"/>
    <lineage>
        <taxon>Archaea</taxon>
        <taxon>Methanobacteriati</taxon>
        <taxon>Methanobacteriota</taxon>
        <taxon>Methanomada group</taxon>
        <taxon>Methanobacteria</taxon>
        <taxon>Methanobacteriales</taxon>
        <taxon>Methanobacteriaceae</taxon>
        <taxon>Methanosphaera</taxon>
    </lineage>
</organism>
<evidence type="ECO:0000313" key="4">
    <source>
        <dbReference type="Proteomes" id="UP000248557"/>
    </source>
</evidence>
<evidence type="ECO:0000256" key="1">
    <source>
        <dbReference type="ARBA" id="ARBA00022596"/>
    </source>
</evidence>
<gene>
    <name evidence="3" type="ORF">CA615_05825</name>
</gene>
<reference evidence="3 4" key="1">
    <citation type="submission" date="2017-05" db="EMBL/GenBank/DDBJ databases">
        <title>Host range expansion of the Methanosphaera genus to humans and monogastric animals involves recent and extensive reduction in genome content.</title>
        <authorList>
            <person name="Hoedt E.C."/>
            <person name="Volmer J.G."/>
            <person name="Parks D.H."/>
            <person name="Rosewarne C.P."/>
            <person name="Denman S.E."/>
            <person name="Mcsweeney C.S."/>
            <person name="O Cuiv P."/>
            <person name="Hugenholtz P."/>
            <person name="Tyson G.W."/>
            <person name="Morrison M."/>
        </authorList>
    </citation>
    <scope>NUCLEOTIDE SEQUENCE [LARGE SCALE GENOMIC DNA]</scope>
    <source>
        <strain evidence="3 4">PA5</strain>
    </source>
</reference>
<dbReference type="PANTHER" id="PTHR36566">
    <property type="entry name" value="NICKEL INSERTION PROTEIN-RELATED"/>
    <property type="match status" value="1"/>
</dbReference>